<dbReference type="Gene3D" id="2.60.120.260">
    <property type="entry name" value="Galactose-binding domain-like"/>
    <property type="match status" value="1"/>
</dbReference>
<evidence type="ECO:0000313" key="1">
    <source>
        <dbReference type="EMBL" id="RLC36384.1"/>
    </source>
</evidence>
<dbReference type="SUPFAM" id="SSF49785">
    <property type="entry name" value="Galactose-binding domain-like"/>
    <property type="match status" value="1"/>
</dbReference>
<feature type="non-terminal residue" evidence="1">
    <location>
        <position position="705"/>
    </location>
</feature>
<gene>
    <name evidence="1" type="ORF">DRH29_04665</name>
</gene>
<dbReference type="AlphaFoldDB" id="A0A420ZBN3"/>
<sequence>MSLPPDNVRAQRPVFAIEFEDAYDDRTVHENDDTSKWSSTGDRTVTFSLDSDSRVKAAIPTGSFQDDVKMTLTLPARKRDWSDGKRYVKLNITDASKFDYLGDRLYSMESAGDWGPLGQTQNEGVCTSIYTEGSGSCWFDKLGTADTLCGIYNNNESLDLSGVKYLAYDFYVDNSTMLSILDNSGISIWQDNSETNGQSYVFDASSLQVGWNCVVIDLENPTSTTGSGITDWTDIKRIVFRTRTKNAGDAFGGSNDFLRVDNVRVLDDYQLEVWAECKAGITKKYRFTVTTGINRLYLEDKYLIGTSGSGAFDWAAIYKIHIRGKTLCADGTTLTFYPFLSRRKKTYTTGNIFEGAQLISTGADFESSGGSTSGTGASGKVASGWELKATDEAWTVQYEGNVEPQDDGWTLWGDDLGSCSDGILTTTTSNTNGCKYRKSSAKTYETIHLRARVKAQDQKTKAPFGYIELASNYKFVSVLFSGSVLWVTSESTKHQVDLNSEYSILDVYLDTIKNKYHLLVNGELILEGTPSDDPTEETFIEFGIATGDEAGVKIYWDYVYYKISREQLVYATRETDELYGGSIQTIKLIETGDTSYDITLQTSSDNYFVNSYKYEGDQYKVLLRAKTTKTTTIYFKLYSVALSAYIGTGNITIQSTSGFREYSVPLSVTGGGDYYNCILIMELGNQADEPITLYLSSVRLQREYP</sequence>
<evidence type="ECO:0000313" key="2">
    <source>
        <dbReference type="Proteomes" id="UP000281261"/>
    </source>
</evidence>
<accession>A0A420ZBN3</accession>
<proteinExistence type="predicted"/>
<dbReference type="EMBL" id="QMNG01000062">
    <property type="protein sequence ID" value="RLC36384.1"/>
    <property type="molecule type" value="Genomic_DNA"/>
</dbReference>
<dbReference type="InterPro" id="IPR008979">
    <property type="entry name" value="Galactose-bd-like_sf"/>
</dbReference>
<dbReference type="Proteomes" id="UP000281261">
    <property type="component" value="Unassembled WGS sequence"/>
</dbReference>
<protein>
    <submittedName>
        <fullName evidence="1">Uncharacterized protein</fullName>
    </submittedName>
</protein>
<reference evidence="1 2" key="1">
    <citation type="submission" date="2018-06" db="EMBL/GenBank/DDBJ databases">
        <title>Extensive metabolic versatility and redundancy in microbially diverse, dynamic hydrothermal sediments.</title>
        <authorList>
            <person name="Dombrowski N."/>
            <person name="Teske A."/>
            <person name="Baker B.J."/>
        </authorList>
    </citation>
    <scope>NUCLEOTIDE SEQUENCE [LARGE SCALE GENOMIC DNA]</scope>
    <source>
        <strain evidence="1">B79_G16</strain>
    </source>
</reference>
<comment type="caution">
    <text evidence="1">The sequence shown here is derived from an EMBL/GenBank/DDBJ whole genome shotgun (WGS) entry which is preliminary data.</text>
</comment>
<name>A0A420ZBN3_UNCK3</name>
<organism evidence="1 2">
    <name type="scientific">candidate division Kazan bacterium</name>
    <dbReference type="NCBI Taxonomy" id="2202143"/>
    <lineage>
        <taxon>Bacteria</taxon>
        <taxon>Bacteria division Kazan-3B-28</taxon>
    </lineage>
</organism>